<dbReference type="Proteomes" id="UP000295573">
    <property type="component" value="Unassembled WGS sequence"/>
</dbReference>
<keyword evidence="1" id="KW-1133">Transmembrane helix</keyword>
<evidence type="ECO:0000256" key="1">
    <source>
        <dbReference type="SAM" id="Phobius"/>
    </source>
</evidence>
<dbReference type="RefSeq" id="WP_132150510.1">
    <property type="nucleotide sequence ID" value="NZ_SLWR01000006.1"/>
</dbReference>
<reference evidence="2 3" key="1">
    <citation type="journal article" date="2015" name="Stand. Genomic Sci.">
        <title>Genomic Encyclopedia of Bacterial and Archaeal Type Strains, Phase III: the genomes of soil and plant-associated and newly described type strains.</title>
        <authorList>
            <person name="Whitman W.B."/>
            <person name="Woyke T."/>
            <person name="Klenk H.P."/>
            <person name="Zhou Y."/>
            <person name="Lilburn T.G."/>
            <person name="Beck B.J."/>
            <person name="De Vos P."/>
            <person name="Vandamme P."/>
            <person name="Eisen J.A."/>
            <person name="Garrity G."/>
            <person name="Hugenholtz P."/>
            <person name="Kyrpides N.C."/>
        </authorList>
    </citation>
    <scope>NUCLEOTIDE SEQUENCE [LARGE SCALE GENOMIC DNA]</scope>
    <source>
        <strain evidence="2 3">VKM Ac-2541</strain>
    </source>
</reference>
<name>A0A4R2IWB6_9ACTN</name>
<dbReference type="PANTHER" id="PTHR42305">
    <property type="entry name" value="MEMBRANE PROTEIN RV1733C-RELATED"/>
    <property type="match status" value="1"/>
</dbReference>
<keyword evidence="1" id="KW-0812">Transmembrane</keyword>
<dbReference type="PANTHER" id="PTHR42305:SF1">
    <property type="entry name" value="MEMBRANE PROTEIN RV1733C-RELATED"/>
    <property type="match status" value="1"/>
</dbReference>
<organism evidence="2 3">
    <name type="scientific">Kribbella antiqua</name>
    <dbReference type="NCBI Taxonomy" id="2512217"/>
    <lineage>
        <taxon>Bacteria</taxon>
        <taxon>Bacillati</taxon>
        <taxon>Actinomycetota</taxon>
        <taxon>Actinomycetes</taxon>
        <taxon>Propionibacteriales</taxon>
        <taxon>Kribbellaceae</taxon>
        <taxon>Kribbella</taxon>
    </lineage>
</organism>
<comment type="caution">
    <text evidence="2">The sequence shown here is derived from an EMBL/GenBank/DDBJ whole genome shotgun (WGS) entry which is preliminary data.</text>
</comment>
<dbReference type="AlphaFoldDB" id="A0A4R2IWB6"/>
<accession>A0A4R2IWB6</accession>
<dbReference type="OrthoDB" id="5190576at2"/>
<proteinExistence type="predicted"/>
<protein>
    <submittedName>
        <fullName evidence="2">Uncharacterized protein</fullName>
    </submittedName>
</protein>
<evidence type="ECO:0000313" key="3">
    <source>
        <dbReference type="Proteomes" id="UP000295573"/>
    </source>
</evidence>
<evidence type="ECO:0000313" key="2">
    <source>
        <dbReference type="EMBL" id="TCO47135.1"/>
    </source>
</evidence>
<dbReference type="InterPro" id="IPR039708">
    <property type="entry name" value="MT1774/Rv1733c-like"/>
</dbReference>
<gene>
    <name evidence="2" type="ORF">EV646_106375</name>
</gene>
<feature type="transmembrane region" description="Helical" evidence="1">
    <location>
        <begin position="37"/>
        <end position="60"/>
    </location>
</feature>
<feature type="transmembrane region" description="Helical" evidence="1">
    <location>
        <begin position="151"/>
        <end position="174"/>
    </location>
</feature>
<sequence length="203" mass="21916">MGFAGHRKGELWVLMQARRLGFGRSPLRRRVDRLESAIVWGAVLAALLMIPTAAAIGTAVRNASERSAADQQAVLTQVRAQTLENSEPVTADVPASYTSLVKVGWTNQAGQSQEGRASVPAGTKQGTELTVWLDSSGAITTSPRRPGDSKAIGGAVGLSVAMLSWLVLAGLARLAAVPLNRRRYDDWAREWELVAPRWRHPQN</sequence>
<keyword evidence="3" id="KW-1185">Reference proteome</keyword>
<keyword evidence="1" id="KW-0472">Membrane</keyword>
<dbReference type="EMBL" id="SLWR01000006">
    <property type="protein sequence ID" value="TCO47135.1"/>
    <property type="molecule type" value="Genomic_DNA"/>
</dbReference>